<feature type="transmembrane region" description="Helical" evidence="7">
    <location>
        <begin position="41"/>
        <end position="63"/>
    </location>
</feature>
<gene>
    <name evidence="8" type="ORF">SAMN02745910_03768</name>
</gene>
<proteinExistence type="inferred from homology"/>
<reference evidence="8 9" key="1">
    <citation type="submission" date="2016-10" db="EMBL/GenBank/DDBJ databases">
        <authorList>
            <person name="Varghese N."/>
            <person name="Submissions S."/>
        </authorList>
    </citation>
    <scope>NUCLEOTIDE SEQUENCE [LARGE SCALE GENOMIC DNA]</scope>
    <source>
        <strain evidence="8 9">DSM 13796</strain>
    </source>
</reference>
<evidence type="ECO:0000256" key="4">
    <source>
        <dbReference type="ARBA" id="ARBA00022692"/>
    </source>
</evidence>
<protein>
    <submittedName>
        <fullName evidence="8">Xanthine/uracil permease</fullName>
    </submittedName>
</protein>
<dbReference type="PANTHER" id="PTHR42810:SF6">
    <property type="entry name" value="PURINE PERMEASE YBBY-RELATED"/>
    <property type="match status" value="1"/>
</dbReference>
<dbReference type="PANTHER" id="PTHR42810">
    <property type="entry name" value="PURINE PERMEASE C1399.01C-RELATED"/>
    <property type="match status" value="1"/>
</dbReference>
<feature type="transmembrane region" description="Helical" evidence="7">
    <location>
        <begin position="194"/>
        <end position="213"/>
    </location>
</feature>
<dbReference type="Proteomes" id="UP000182762">
    <property type="component" value="Unassembled WGS sequence"/>
</dbReference>
<sequence length="447" mass="48167">MREFLSIKGWLAGLQWLFFIFTNTVVIPITVGAAFQLSHETLVSLVQCSFLFTGLACILQAFLGHKRSIMEGQSGLWWGVILSLCYGAAESGMSLATIGGSLSVGIIISGIITIVIGLSGLSGYLSRLFNNGVMAVFLFLLACRLNTMFLQGMLGIPFGKGDGEAHIDVPVLLLSVAVVAFVIIFSIKARPSFAKYSLLIGIIVGWISFNLLFGEKAAVEVSEGVSIKLFPLGSPSFDIGIILTAVIAGLINTSNTFGALKGTDEIYKKESTNGEYRGSFTISGVLGICSGLFGLVPFAPYVSSIGFLQQTKIVERLPFLIGGALFTLMGAVPYVGNMMAKLPLSVGSAVLLVTYLRLLHSSFNYFITITFTPENVYRLSIPLFIGIGLMTFPASYFETVPSILRPLASNGLLVGILLSLLLENIKLSKRNIKKEASVEEERRYKGE</sequence>
<evidence type="ECO:0000313" key="9">
    <source>
        <dbReference type="Proteomes" id="UP000182762"/>
    </source>
</evidence>
<keyword evidence="4 7" id="KW-0812">Transmembrane</keyword>
<comment type="similarity">
    <text evidence="2">Belongs to the nucleobase:cation symporter-2 (NCS2) (TC 2.A.40) family.</text>
</comment>
<dbReference type="GeneID" id="93712347"/>
<feature type="transmembrane region" description="Helical" evidence="7">
    <location>
        <begin position="169"/>
        <end position="187"/>
    </location>
</feature>
<keyword evidence="3" id="KW-0813">Transport</keyword>
<feature type="transmembrane region" description="Helical" evidence="7">
    <location>
        <begin position="75"/>
        <end position="96"/>
    </location>
</feature>
<dbReference type="InterPro" id="IPR006043">
    <property type="entry name" value="NCS2"/>
</dbReference>
<evidence type="ECO:0000256" key="7">
    <source>
        <dbReference type="SAM" id="Phobius"/>
    </source>
</evidence>
<feature type="transmembrane region" description="Helical" evidence="7">
    <location>
        <begin position="280"/>
        <end position="305"/>
    </location>
</feature>
<keyword evidence="6 7" id="KW-0472">Membrane</keyword>
<evidence type="ECO:0000313" key="8">
    <source>
        <dbReference type="EMBL" id="SFQ81817.1"/>
    </source>
</evidence>
<evidence type="ECO:0000256" key="2">
    <source>
        <dbReference type="ARBA" id="ARBA00008821"/>
    </source>
</evidence>
<feature type="transmembrane region" description="Helical" evidence="7">
    <location>
        <begin position="128"/>
        <end position="149"/>
    </location>
</feature>
<comment type="subcellular location">
    <subcellularLocation>
        <location evidence="1">Membrane</location>
        <topology evidence="1">Multi-pass membrane protein</topology>
    </subcellularLocation>
</comment>
<feature type="transmembrane region" description="Helical" evidence="7">
    <location>
        <begin position="379"/>
        <end position="397"/>
    </location>
</feature>
<comment type="caution">
    <text evidence="8">The sequence shown here is derived from an EMBL/GenBank/DDBJ whole genome shotgun (WGS) entry which is preliminary data.</text>
</comment>
<keyword evidence="9" id="KW-1185">Reference proteome</keyword>
<keyword evidence="5 7" id="KW-1133">Transmembrane helix</keyword>
<evidence type="ECO:0000256" key="5">
    <source>
        <dbReference type="ARBA" id="ARBA00022989"/>
    </source>
</evidence>
<dbReference type="Pfam" id="PF00860">
    <property type="entry name" value="Xan_ur_permease"/>
    <property type="match status" value="1"/>
</dbReference>
<accession>A0A1I6BLX1</accession>
<evidence type="ECO:0000256" key="6">
    <source>
        <dbReference type="ARBA" id="ARBA00023136"/>
    </source>
</evidence>
<feature type="transmembrane region" description="Helical" evidence="7">
    <location>
        <begin position="102"/>
        <end position="121"/>
    </location>
</feature>
<feature type="transmembrane region" description="Helical" evidence="7">
    <location>
        <begin position="12"/>
        <end position="35"/>
    </location>
</feature>
<evidence type="ECO:0000256" key="3">
    <source>
        <dbReference type="ARBA" id="ARBA00022448"/>
    </source>
</evidence>
<name>A0A1I6BLX1_9BACI</name>
<dbReference type="NCBIfam" id="NF008502">
    <property type="entry name" value="PRK11412.1"/>
    <property type="match status" value="1"/>
</dbReference>
<organism evidence="8 9">
    <name type="scientific">Priestia endophytica DSM 13796</name>
    <dbReference type="NCBI Taxonomy" id="1121089"/>
    <lineage>
        <taxon>Bacteria</taxon>
        <taxon>Bacillati</taxon>
        <taxon>Bacillota</taxon>
        <taxon>Bacilli</taxon>
        <taxon>Bacillales</taxon>
        <taxon>Bacillaceae</taxon>
        <taxon>Priestia</taxon>
    </lineage>
</organism>
<evidence type="ECO:0000256" key="1">
    <source>
        <dbReference type="ARBA" id="ARBA00004141"/>
    </source>
</evidence>
<dbReference type="EMBL" id="FOXX01000011">
    <property type="protein sequence ID" value="SFQ81817.1"/>
    <property type="molecule type" value="Genomic_DNA"/>
</dbReference>
<dbReference type="NCBIfam" id="NF037981">
    <property type="entry name" value="NCS2_1"/>
    <property type="match status" value="1"/>
</dbReference>
<feature type="transmembrane region" description="Helical" evidence="7">
    <location>
        <begin position="317"/>
        <end position="336"/>
    </location>
</feature>
<dbReference type="RefSeq" id="WP_061802348.1">
    <property type="nucleotide sequence ID" value="NZ_FOXX01000011.1"/>
</dbReference>
<feature type="transmembrane region" description="Helical" evidence="7">
    <location>
        <begin position="403"/>
        <end position="422"/>
    </location>
</feature>